<organism evidence="1 2">
    <name type="scientific">Polaribacter pectinis</name>
    <dbReference type="NCBI Taxonomy" id="2738844"/>
    <lineage>
        <taxon>Bacteria</taxon>
        <taxon>Pseudomonadati</taxon>
        <taxon>Bacteroidota</taxon>
        <taxon>Flavobacteriia</taxon>
        <taxon>Flavobacteriales</taxon>
        <taxon>Flavobacteriaceae</taxon>
    </lineage>
</organism>
<keyword evidence="2" id="KW-1185">Reference proteome</keyword>
<keyword evidence="1" id="KW-0808">Transferase</keyword>
<keyword evidence="1" id="KW-0489">Methyltransferase</keyword>
<dbReference type="Proteomes" id="UP000515808">
    <property type="component" value="Chromosome"/>
</dbReference>
<dbReference type="SUPFAM" id="SSF53335">
    <property type="entry name" value="S-adenosyl-L-methionine-dependent methyltransferases"/>
    <property type="match status" value="1"/>
</dbReference>
<dbReference type="Pfam" id="PF13578">
    <property type="entry name" value="Methyltransf_24"/>
    <property type="match status" value="1"/>
</dbReference>
<dbReference type="Gene3D" id="3.40.50.150">
    <property type="entry name" value="Vaccinia Virus protein VP39"/>
    <property type="match status" value="1"/>
</dbReference>
<protein>
    <submittedName>
        <fullName evidence="1">Class I SAM-dependent methyltransferase</fullName>
    </submittedName>
</protein>
<dbReference type="EMBL" id="CP060695">
    <property type="protein sequence ID" value="QNM86094.1"/>
    <property type="molecule type" value="Genomic_DNA"/>
</dbReference>
<accession>A0A7G9LBU5</accession>
<evidence type="ECO:0000313" key="2">
    <source>
        <dbReference type="Proteomes" id="UP000515808"/>
    </source>
</evidence>
<dbReference type="GO" id="GO:0008168">
    <property type="term" value="F:methyltransferase activity"/>
    <property type="evidence" value="ECO:0007669"/>
    <property type="project" value="UniProtKB-KW"/>
</dbReference>
<name>A0A7G9LBU5_9FLAO</name>
<dbReference type="KEGG" id="ppec:H9W90_02970"/>
<dbReference type="AlphaFoldDB" id="A0A7G9LBU5"/>
<proteinExistence type="predicted"/>
<dbReference type="InterPro" id="IPR029063">
    <property type="entry name" value="SAM-dependent_MTases_sf"/>
</dbReference>
<sequence length="258" mass="29848">MLYQQIKYINFLLKSSNQHGVHSPFVYKLVTNCLYKKTVKKKWHKFIYTKQQLLDNKKSIKVTDFGAGSKVFKSNCREVSKIIKIAGISNKKAKLLIKITSYFKPKSSLEIGTSLGLGTTAIKIANENSNIVTLEGCPETSKVASKLFTNNNFNNIDVIVGDFQKTLPKIVQNKQYDFIYFDGNHTKKATLDYFKTCLGSIHNDSYFIFDDIYWSKEMHEAWQEIKNNAAVKVTVDLFYFGIVFFRKEQEKEHFKIRV</sequence>
<reference evidence="1 2" key="1">
    <citation type="submission" date="2020-08" db="EMBL/GenBank/DDBJ databases">
        <title>Polaribacter sp. L12M9 isolated from gut of the Korean scallop.</title>
        <authorList>
            <person name="Jeong Y.S."/>
        </authorList>
    </citation>
    <scope>NUCLEOTIDE SEQUENCE [LARGE SCALE GENOMIC DNA]</scope>
    <source>
        <strain evidence="1 2">L12M9</strain>
    </source>
</reference>
<gene>
    <name evidence="1" type="ORF">H9W90_02970</name>
</gene>
<evidence type="ECO:0000313" key="1">
    <source>
        <dbReference type="EMBL" id="QNM86094.1"/>
    </source>
</evidence>
<dbReference type="GO" id="GO:0032259">
    <property type="term" value="P:methylation"/>
    <property type="evidence" value="ECO:0007669"/>
    <property type="project" value="UniProtKB-KW"/>
</dbReference>